<dbReference type="Proteomes" id="UP001333110">
    <property type="component" value="Unassembled WGS sequence"/>
</dbReference>
<gene>
    <name evidence="1" type="ORF">QYF61_020398</name>
</gene>
<dbReference type="EMBL" id="JAUNZN010000009">
    <property type="protein sequence ID" value="KAK4816690.1"/>
    <property type="molecule type" value="Genomic_DNA"/>
</dbReference>
<reference evidence="1 2" key="1">
    <citation type="journal article" date="2023" name="J. Hered.">
        <title>Chromosome-level genome of the wood stork (Mycteria americana) provides insight into avian chromosome evolution.</title>
        <authorList>
            <person name="Flamio R. Jr."/>
            <person name="Ramstad K.M."/>
        </authorList>
    </citation>
    <scope>NUCLEOTIDE SEQUENCE [LARGE SCALE GENOMIC DNA]</scope>
    <source>
        <strain evidence="1">JAX WOST 10</strain>
    </source>
</reference>
<sequence length="144" mass="16125">MLSMEQYNSYTASDTVSHSLLIDKLTVYRLSKWTVRWIENWLNSRAQSVVISGTKSRWRQVTGCTQGPALFKILINDLDAGTECTLSKFADNANLRGVAETSGGCAAIQSDLDRLENWAVRHLMKFNKGNAKLWHWGGITPSTC</sequence>
<evidence type="ECO:0000313" key="2">
    <source>
        <dbReference type="Proteomes" id="UP001333110"/>
    </source>
</evidence>
<organism evidence="1 2">
    <name type="scientific">Mycteria americana</name>
    <name type="common">Wood stork</name>
    <dbReference type="NCBI Taxonomy" id="33587"/>
    <lineage>
        <taxon>Eukaryota</taxon>
        <taxon>Metazoa</taxon>
        <taxon>Chordata</taxon>
        <taxon>Craniata</taxon>
        <taxon>Vertebrata</taxon>
        <taxon>Euteleostomi</taxon>
        <taxon>Archelosauria</taxon>
        <taxon>Archosauria</taxon>
        <taxon>Dinosauria</taxon>
        <taxon>Saurischia</taxon>
        <taxon>Theropoda</taxon>
        <taxon>Coelurosauria</taxon>
        <taxon>Aves</taxon>
        <taxon>Neognathae</taxon>
        <taxon>Neoaves</taxon>
        <taxon>Aequornithes</taxon>
        <taxon>Ciconiiformes</taxon>
        <taxon>Ciconiidae</taxon>
        <taxon>Mycteria</taxon>
    </lineage>
</organism>
<protein>
    <recommendedName>
        <fullName evidence="3">Rna-directed dna polymerase from mobile element jockey-like</fullName>
    </recommendedName>
</protein>
<comment type="caution">
    <text evidence="1">The sequence shown here is derived from an EMBL/GenBank/DDBJ whole genome shotgun (WGS) entry which is preliminary data.</text>
</comment>
<dbReference type="AlphaFoldDB" id="A0AAN7MZL7"/>
<evidence type="ECO:0000313" key="1">
    <source>
        <dbReference type="EMBL" id="KAK4816690.1"/>
    </source>
</evidence>
<evidence type="ECO:0008006" key="3">
    <source>
        <dbReference type="Google" id="ProtNLM"/>
    </source>
</evidence>
<keyword evidence="2" id="KW-1185">Reference proteome</keyword>
<name>A0AAN7MZL7_MYCAM</name>
<dbReference type="PANTHER" id="PTHR33332">
    <property type="entry name" value="REVERSE TRANSCRIPTASE DOMAIN-CONTAINING PROTEIN"/>
    <property type="match status" value="1"/>
</dbReference>
<accession>A0AAN7MZL7</accession>
<proteinExistence type="predicted"/>